<dbReference type="EMBL" id="JABFDB010000011">
    <property type="protein sequence ID" value="NYZ21322.1"/>
    <property type="molecule type" value="Genomic_DNA"/>
</dbReference>
<dbReference type="RefSeq" id="WP_180283088.1">
    <property type="nucleotide sequence ID" value="NZ_JABFDB010000011.1"/>
</dbReference>
<dbReference type="Proteomes" id="UP000584642">
    <property type="component" value="Unassembled WGS sequence"/>
</dbReference>
<gene>
    <name evidence="1" type="ORF">HND93_16525</name>
</gene>
<name>A0ABX2TDP0_9PROT</name>
<protein>
    <submittedName>
        <fullName evidence="1">Uncharacterized protein</fullName>
    </submittedName>
</protein>
<organism evidence="1 2">
    <name type="scientific">Azospirillum oleiclasticum</name>
    <dbReference type="NCBI Taxonomy" id="2735135"/>
    <lineage>
        <taxon>Bacteria</taxon>
        <taxon>Pseudomonadati</taxon>
        <taxon>Pseudomonadota</taxon>
        <taxon>Alphaproteobacteria</taxon>
        <taxon>Rhodospirillales</taxon>
        <taxon>Azospirillaceae</taxon>
        <taxon>Azospirillum</taxon>
    </lineage>
</organism>
<sequence>MDDQHLRCREAVTRCYSGLCDCGQPECYALQAAVTVYRFHNPGCNPLAAETIVSHWVAGAVRH</sequence>
<evidence type="ECO:0000313" key="1">
    <source>
        <dbReference type="EMBL" id="NYZ21322.1"/>
    </source>
</evidence>
<keyword evidence="2" id="KW-1185">Reference proteome</keyword>
<proteinExistence type="predicted"/>
<evidence type="ECO:0000313" key="2">
    <source>
        <dbReference type="Proteomes" id="UP000584642"/>
    </source>
</evidence>
<accession>A0ABX2TDP0</accession>
<comment type="caution">
    <text evidence="1">The sequence shown here is derived from an EMBL/GenBank/DDBJ whole genome shotgun (WGS) entry which is preliminary data.</text>
</comment>
<reference evidence="1 2" key="1">
    <citation type="submission" date="2020-05" db="EMBL/GenBank/DDBJ databases">
        <title>Azospirillum oleiclasticum sp. nov, a nitrogen-fixing and heavy crude oil-emulsifying bacterium isolated from the crude oil of Yumen Oilfield.</title>
        <authorList>
            <person name="Wu D."/>
            <person name="Cai M."/>
            <person name="Zhang X."/>
        </authorList>
    </citation>
    <scope>NUCLEOTIDE SEQUENCE [LARGE SCALE GENOMIC DNA]</scope>
    <source>
        <strain evidence="1 2">ROY-1-1-2</strain>
    </source>
</reference>